<feature type="domain" description="Tify" evidence="4">
    <location>
        <begin position="27"/>
        <end position="62"/>
    </location>
</feature>
<comment type="function">
    <text evidence="2">Repressor of jasmonate responses.</text>
</comment>
<comment type="subcellular location">
    <subcellularLocation>
        <location evidence="2">Nucleus</location>
    </subcellularLocation>
</comment>
<dbReference type="PANTHER" id="PTHR33077:SF140">
    <property type="entry name" value="PROTEIN TIFY 10B"/>
    <property type="match status" value="1"/>
</dbReference>
<dbReference type="GO" id="GO:0009611">
    <property type="term" value="P:response to wounding"/>
    <property type="evidence" value="ECO:0007669"/>
    <property type="project" value="UniProtKB-UniRule"/>
</dbReference>
<feature type="compositionally biased region" description="Polar residues" evidence="3">
    <location>
        <begin position="81"/>
        <end position="104"/>
    </location>
</feature>
<keyword evidence="2" id="KW-1184">Jasmonic acid signaling pathway</keyword>
<reference evidence="5" key="1">
    <citation type="submission" date="2020-09" db="EMBL/GenBank/DDBJ databases">
        <title>Genome-Enabled Discovery of Anthraquinone Biosynthesis in Senna tora.</title>
        <authorList>
            <person name="Kang S.-H."/>
            <person name="Pandey R.P."/>
            <person name="Lee C.-M."/>
            <person name="Sim J.-S."/>
            <person name="Jeong J.-T."/>
            <person name="Choi B.-S."/>
            <person name="Jung M."/>
            <person name="Ginzburg D."/>
            <person name="Zhao K."/>
            <person name="Won S.Y."/>
            <person name="Oh T.-J."/>
            <person name="Yu Y."/>
            <person name="Kim N.-H."/>
            <person name="Lee O.R."/>
            <person name="Lee T.-H."/>
            <person name="Bashyal P."/>
            <person name="Kim T.-S."/>
            <person name="Lee W.-H."/>
            <person name="Kawkins C."/>
            <person name="Kim C.-K."/>
            <person name="Kim J.S."/>
            <person name="Ahn B.O."/>
            <person name="Rhee S.Y."/>
            <person name="Sohng J.K."/>
        </authorList>
    </citation>
    <scope>NUCLEOTIDE SEQUENCE</scope>
    <source>
        <tissue evidence="5">Leaf</tissue>
    </source>
</reference>
<comment type="similarity">
    <text evidence="1 2">Belongs to the TIFY/JAZ family.</text>
</comment>
<name>A0A834TWE1_9FABA</name>
<organism evidence="5 6">
    <name type="scientific">Senna tora</name>
    <dbReference type="NCBI Taxonomy" id="362788"/>
    <lineage>
        <taxon>Eukaryota</taxon>
        <taxon>Viridiplantae</taxon>
        <taxon>Streptophyta</taxon>
        <taxon>Embryophyta</taxon>
        <taxon>Tracheophyta</taxon>
        <taxon>Spermatophyta</taxon>
        <taxon>Magnoliopsida</taxon>
        <taxon>eudicotyledons</taxon>
        <taxon>Gunneridae</taxon>
        <taxon>Pentapetalae</taxon>
        <taxon>rosids</taxon>
        <taxon>fabids</taxon>
        <taxon>Fabales</taxon>
        <taxon>Fabaceae</taxon>
        <taxon>Caesalpinioideae</taxon>
        <taxon>Cassia clade</taxon>
        <taxon>Senna</taxon>
    </lineage>
</organism>
<keyword evidence="2" id="KW-0539">Nucleus</keyword>
<dbReference type="PROSITE" id="PS51320">
    <property type="entry name" value="TIFY"/>
    <property type="match status" value="1"/>
</dbReference>
<evidence type="ECO:0000313" key="6">
    <source>
        <dbReference type="Proteomes" id="UP000634136"/>
    </source>
</evidence>
<dbReference type="GO" id="GO:0005634">
    <property type="term" value="C:nucleus"/>
    <property type="evidence" value="ECO:0007669"/>
    <property type="project" value="UniProtKB-SubCell"/>
</dbReference>
<dbReference type="GO" id="GO:2000022">
    <property type="term" value="P:regulation of jasmonic acid mediated signaling pathway"/>
    <property type="evidence" value="ECO:0007669"/>
    <property type="project" value="UniProtKB-UniRule"/>
</dbReference>
<dbReference type="OrthoDB" id="1937734at2759"/>
<evidence type="ECO:0000256" key="2">
    <source>
        <dbReference type="RuleBase" id="RU369065"/>
    </source>
</evidence>
<comment type="domain">
    <text evidence="2">The jas domain is required for interaction with COI1.</text>
</comment>
<dbReference type="EMBL" id="JAAIUW010000006">
    <property type="protein sequence ID" value="KAF7828492.1"/>
    <property type="molecule type" value="Genomic_DNA"/>
</dbReference>
<feature type="compositionally biased region" description="Polar residues" evidence="3">
    <location>
        <begin position="64"/>
        <end position="74"/>
    </location>
</feature>
<proteinExistence type="inferred from homology"/>
<dbReference type="PANTHER" id="PTHR33077">
    <property type="entry name" value="PROTEIN TIFY 4A-RELATED-RELATED"/>
    <property type="match status" value="1"/>
</dbReference>
<evidence type="ECO:0000256" key="1">
    <source>
        <dbReference type="ARBA" id="ARBA00008614"/>
    </source>
</evidence>
<gene>
    <name evidence="5" type="ORF">G2W53_019656</name>
</gene>
<keyword evidence="6" id="KW-1185">Reference proteome</keyword>
<evidence type="ECO:0000256" key="3">
    <source>
        <dbReference type="SAM" id="MobiDB-lite"/>
    </source>
</evidence>
<dbReference type="Pfam" id="PF09425">
    <property type="entry name" value="Jas_motif"/>
    <property type="match status" value="1"/>
</dbReference>
<evidence type="ECO:0000313" key="5">
    <source>
        <dbReference type="EMBL" id="KAF7828492.1"/>
    </source>
</evidence>
<comment type="caution">
    <text evidence="5">The sequence shown here is derived from an EMBL/GenBank/DDBJ whole genome shotgun (WGS) entry which is preliminary data.</text>
</comment>
<protein>
    <recommendedName>
        <fullName evidence="2">Protein TIFY</fullName>
    </recommendedName>
    <alternativeName>
        <fullName evidence="2">Jasmonate ZIM domain-containing protein</fullName>
    </alternativeName>
</protein>
<dbReference type="Pfam" id="PF06200">
    <property type="entry name" value="tify"/>
    <property type="match status" value="1"/>
</dbReference>
<accession>A0A834TWE1</accession>
<sequence length="168" mass="18524">MASTTLNLFPHLSAEEIPKIPNSSVTKEPKVPQLTIFYCGQVIVFDDVPADKAMEIMSFASKGAFSTQDNQSQPSFPPNSIRVSSDSTRPISPSTANTLIQRHPQSPPGPGIDDLPIARKFSLHRFLEKRKDRIAARSPYQISKPMEAYNKPKETMPCLGLAARSPQC</sequence>
<dbReference type="InterPro" id="IPR010399">
    <property type="entry name" value="Tify_dom"/>
</dbReference>
<dbReference type="Proteomes" id="UP000634136">
    <property type="component" value="Unassembled WGS sequence"/>
</dbReference>
<dbReference type="AlphaFoldDB" id="A0A834TWE1"/>
<evidence type="ECO:0000259" key="4">
    <source>
        <dbReference type="PROSITE" id="PS51320"/>
    </source>
</evidence>
<dbReference type="SMART" id="SM00979">
    <property type="entry name" value="TIFY"/>
    <property type="match status" value="1"/>
</dbReference>
<dbReference type="InterPro" id="IPR018467">
    <property type="entry name" value="CCT_CS"/>
</dbReference>
<dbReference type="GO" id="GO:0031347">
    <property type="term" value="P:regulation of defense response"/>
    <property type="evidence" value="ECO:0007669"/>
    <property type="project" value="UniProtKB-UniRule"/>
</dbReference>
<feature type="region of interest" description="Disordered" evidence="3">
    <location>
        <begin position="64"/>
        <end position="115"/>
    </location>
</feature>
<dbReference type="InterPro" id="IPR040390">
    <property type="entry name" value="TIFY/JAZ"/>
</dbReference>